<feature type="domain" description="HTH cro/C1-type" evidence="3">
    <location>
        <begin position="7"/>
        <end position="53"/>
    </location>
</feature>
<gene>
    <name evidence="4" type="ORF">HGA15_05050</name>
</gene>
<protein>
    <submittedName>
        <fullName evidence="4">ImmA/IrrE family metallo-endopeptidase</fullName>
    </submittedName>
</protein>
<dbReference type="Gene3D" id="1.10.10.2910">
    <property type="match status" value="1"/>
</dbReference>
<dbReference type="PROSITE" id="PS50943">
    <property type="entry name" value="HTH_CROC1"/>
    <property type="match status" value="1"/>
</dbReference>
<reference evidence="4 5" key="1">
    <citation type="submission" date="2020-04" db="EMBL/GenBank/DDBJ databases">
        <title>MicrobeNet Type strains.</title>
        <authorList>
            <person name="Nicholson A.C."/>
        </authorList>
    </citation>
    <scope>NUCLEOTIDE SEQUENCE [LARGE SCALE GENOMIC DNA]</scope>
    <source>
        <strain evidence="4 5">JCM 3332</strain>
    </source>
</reference>
<evidence type="ECO:0000313" key="5">
    <source>
        <dbReference type="Proteomes" id="UP000570678"/>
    </source>
</evidence>
<dbReference type="Pfam" id="PF06114">
    <property type="entry name" value="Peptidase_M78"/>
    <property type="match status" value="1"/>
</dbReference>
<name>A0A846YFD0_9NOCA</name>
<keyword evidence="5" id="KW-1185">Reference proteome</keyword>
<evidence type="ECO:0000256" key="2">
    <source>
        <dbReference type="SAM" id="MobiDB-lite"/>
    </source>
</evidence>
<dbReference type="PANTHER" id="PTHR43236">
    <property type="entry name" value="ANTITOXIN HIGA1"/>
    <property type="match status" value="1"/>
</dbReference>
<dbReference type="PANTHER" id="PTHR43236:SF1">
    <property type="entry name" value="BLL7220 PROTEIN"/>
    <property type="match status" value="1"/>
</dbReference>
<evidence type="ECO:0000259" key="3">
    <source>
        <dbReference type="PROSITE" id="PS50943"/>
    </source>
</evidence>
<dbReference type="AlphaFoldDB" id="A0A846YFD0"/>
<evidence type="ECO:0000256" key="1">
    <source>
        <dbReference type="ARBA" id="ARBA00007227"/>
    </source>
</evidence>
<comment type="caution">
    <text evidence="4">The sequence shown here is derived from an EMBL/GenBank/DDBJ whole genome shotgun (WGS) entry which is preliminary data.</text>
</comment>
<dbReference type="GO" id="GO:0003677">
    <property type="term" value="F:DNA binding"/>
    <property type="evidence" value="ECO:0007669"/>
    <property type="project" value="InterPro"/>
</dbReference>
<dbReference type="InterPro" id="IPR052345">
    <property type="entry name" value="Rad_response_metalloprotease"/>
</dbReference>
<comment type="similarity">
    <text evidence="1">Belongs to the short-chain fatty acyl-CoA assimilation regulator (ScfR) family.</text>
</comment>
<dbReference type="InterPro" id="IPR010359">
    <property type="entry name" value="IrrE_HExxH"/>
</dbReference>
<evidence type="ECO:0000313" key="4">
    <source>
        <dbReference type="EMBL" id="NKY55539.1"/>
    </source>
</evidence>
<dbReference type="Gene3D" id="1.10.260.40">
    <property type="entry name" value="lambda repressor-like DNA-binding domains"/>
    <property type="match status" value="1"/>
</dbReference>
<dbReference type="SMART" id="SM00530">
    <property type="entry name" value="HTH_XRE"/>
    <property type="match status" value="1"/>
</dbReference>
<accession>A0A846YFD0</accession>
<sequence length="358" mass="39237">MTLARYRAGLTKTALAEAMAVSARTINDYERKGPPASAVAALAAVLGCTPEFFELPPSARLQEDQVFFRARRRATSTQRHAAIAAGQIGIELYAWIDRHFQLPEVNLPEVDNTDPVETAASVRALWGLGERPLPNLIQLAESKGIRVLSLPHGTDLVDAFSVWSDGKPYVFLSMSKTPERSRFDLAHEIGHLVLHPGLPEGGNAIEREADRFASALLMPLSVLRSSLPREPSTAAILEYKQYFKVSAMALNYALRDAGRLTEWGHRQNCVRLSELGYRSGEPAGMPQHETSRVFSAIFRSKEGRARIADVAVELGLPVSELHAMTFGSTLHTVVTSREVTAEPKPSPAKPSLKLVRSP</sequence>
<dbReference type="InterPro" id="IPR010982">
    <property type="entry name" value="Lambda_DNA-bd_dom_sf"/>
</dbReference>
<dbReference type="EMBL" id="JAAXOT010000002">
    <property type="protein sequence ID" value="NKY55539.1"/>
    <property type="molecule type" value="Genomic_DNA"/>
</dbReference>
<dbReference type="Proteomes" id="UP000570678">
    <property type="component" value="Unassembled WGS sequence"/>
</dbReference>
<feature type="region of interest" description="Disordered" evidence="2">
    <location>
        <begin position="337"/>
        <end position="358"/>
    </location>
</feature>
<dbReference type="InterPro" id="IPR001387">
    <property type="entry name" value="Cro/C1-type_HTH"/>
</dbReference>
<dbReference type="SUPFAM" id="SSF47413">
    <property type="entry name" value="lambda repressor-like DNA-binding domains"/>
    <property type="match status" value="1"/>
</dbReference>
<organism evidence="4 5">
    <name type="scientific">Nocardia flavorosea</name>
    <dbReference type="NCBI Taxonomy" id="53429"/>
    <lineage>
        <taxon>Bacteria</taxon>
        <taxon>Bacillati</taxon>
        <taxon>Actinomycetota</taxon>
        <taxon>Actinomycetes</taxon>
        <taxon>Mycobacteriales</taxon>
        <taxon>Nocardiaceae</taxon>
        <taxon>Nocardia</taxon>
    </lineage>
</organism>
<feature type="compositionally biased region" description="Low complexity" evidence="2">
    <location>
        <begin position="349"/>
        <end position="358"/>
    </location>
</feature>
<dbReference type="Pfam" id="PF01381">
    <property type="entry name" value="HTH_3"/>
    <property type="match status" value="1"/>
</dbReference>
<proteinExistence type="inferred from homology"/>
<dbReference type="RefSeq" id="WP_084492525.1">
    <property type="nucleotide sequence ID" value="NZ_JAAXOT010000002.1"/>
</dbReference>